<sequence length="208" mass="23257">MSNRKITAYLRVSTDSQDVDNQRHGILEYANAQGFSGLEFVEDTASGKKKWRQRKLGKMLDELPQGSVLIFAEISRIARSTLQVLEVLEKCTEQKISVHIAKQKMIFDGSLQATITATVLGMAAEIEREFISMRTKEALAARKKAGKILGRPPGKAEKLKLDAKRDRIQKLLDKNLSQRAIAKLLEIPPSSLNDYIKRTGMKSSQSLS</sequence>
<comment type="caution">
    <text evidence="6">The sequence shown here is derived from an EMBL/GenBank/DDBJ whole genome shotgun (WGS) entry which is preliminary data.</text>
</comment>
<dbReference type="CDD" id="cd03768">
    <property type="entry name" value="SR_ResInv"/>
    <property type="match status" value="1"/>
</dbReference>
<dbReference type="InterPro" id="IPR036162">
    <property type="entry name" value="Resolvase-like_N_sf"/>
</dbReference>
<evidence type="ECO:0000256" key="2">
    <source>
        <dbReference type="ARBA" id="ARBA00023125"/>
    </source>
</evidence>
<evidence type="ECO:0000256" key="3">
    <source>
        <dbReference type="ARBA" id="ARBA00023172"/>
    </source>
</evidence>
<keyword evidence="1" id="KW-0229">DNA integration</keyword>
<dbReference type="PROSITE" id="PS51736">
    <property type="entry name" value="RECOMBINASES_3"/>
    <property type="match status" value="1"/>
</dbReference>
<dbReference type="InterPro" id="IPR050639">
    <property type="entry name" value="SSR_resolvase"/>
</dbReference>
<dbReference type="PROSITE" id="PS00397">
    <property type="entry name" value="RECOMBINASES_1"/>
    <property type="match status" value="1"/>
</dbReference>
<evidence type="ECO:0000256" key="4">
    <source>
        <dbReference type="PROSITE-ProRule" id="PRU10137"/>
    </source>
</evidence>
<dbReference type="RefSeq" id="WP_405341461.1">
    <property type="nucleotide sequence ID" value="NZ_JBANFI010000011.1"/>
</dbReference>
<organism evidence="6 7">
    <name type="scientific">Marinospirillum alkalitolerans</name>
    <dbReference type="NCBI Taxonomy" id="3123374"/>
    <lineage>
        <taxon>Bacteria</taxon>
        <taxon>Pseudomonadati</taxon>
        <taxon>Pseudomonadota</taxon>
        <taxon>Gammaproteobacteria</taxon>
        <taxon>Oceanospirillales</taxon>
        <taxon>Oceanospirillaceae</taxon>
        <taxon>Marinospirillum</taxon>
    </lineage>
</organism>
<evidence type="ECO:0000313" key="6">
    <source>
        <dbReference type="EMBL" id="MFK7161843.1"/>
    </source>
</evidence>
<name>A0ABW8PZX7_9GAMM</name>
<dbReference type="InterPro" id="IPR006118">
    <property type="entry name" value="Recombinase_CS"/>
</dbReference>
<dbReference type="Gene3D" id="3.40.50.1390">
    <property type="entry name" value="Resolvase, N-terminal catalytic domain"/>
    <property type="match status" value="1"/>
</dbReference>
<keyword evidence="3" id="KW-0233">DNA recombination</keyword>
<evidence type="ECO:0000313" key="7">
    <source>
        <dbReference type="Proteomes" id="UP001621714"/>
    </source>
</evidence>
<protein>
    <submittedName>
        <fullName evidence="6">Recombinase family protein</fullName>
    </submittedName>
</protein>
<dbReference type="InterPro" id="IPR006119">
    <property type="entry name" value="Resolv_N"/>
</dbReference>
<proteinExistence type="predicted"/>
<evidence type="ECO:0000259" key="5">
    <source>
        <dbReference type="PROSITE" id="PS51736"/>
    </source>
</evidence>
<feature type="active site" description="O-(5'-phospho-DNA)-serine intermediate" evidence="4">
    <location>
        <position position="13"/>
    </location>
</feature>
<reference evidence="6 7" key="1">
    <citation type="submission" date="2024-02" db="EMBL/GenBank/DDBJ databases">
        <title>Marinospirillum sp. MEB 164 isolated from Lonar lake sediment.</title>
        <authorList>
            <person name="Joshi A."/>
            <person name="Thite S."/>
        </authorList>
    </citation>
    <scope>NUCLEOTIDE SEQUENCE [LARGE SCALE GENOMIC DNA]</scope>
    <source>
        <strain evidence="6 7">MEB164</strain>
    </source>
</reference>
<accession>A0ABW8PZX7</accession>
<dbReference type="SMART" id="SM00857">
    <property type="entry name" value="Resolvase"/>
    <property type="match status" value="1"/>
</dbReference>
<dbReference type="PANTHER" id="PTHR30461">
    <property type="entry name" value="DNA-INVERTASE FROM LAMBDOID PROPHAGE"/>
    <property type="match status" value="1"/>
</dbReference>
<keyword evidence="2" id="KW-0238">DNA-binding</keyword>
<feature type="domain" description="Resolvase/invertase-type recombinase catalytic" evidence="5">
    <location>
        <begin position="5"/>
        <end position="146"/>
    </location>
</feature>
<dbReference type="EMBL" id="JBANFI010000011">
    <property type="protein sequence ID" value="MFK7161843.1"/>
    <property type="molecule type" value="Genomic_DNA"/>
</dbReference>
<evidence type="ECO:0000256" key="1">
    <source>
        <dbReference type="ARBA" id="ARBA00022908"/>
    </source>
</evidence>
<dbReference type="SUPFAM" id="SSF53041">
    <property type="entry name" value="Resolvase-like"/>
    <property type="match status" value="1"/>
</dbReference>
<keyword evidence="7" id="KW-1185">Reference proteome</keyword>
<dbReference type="Proteomes" id="UP001621714">
    <property type="component" value="Unassembled WGS sequence"/>
</dbReference>
<gene>
    <name evidence="6" type="ORF">V6U78_12435</name>
</gene>
<dbReference type="PANTHER" id="PTHR30461:SF19">
    <property type="entry name" value="SITE-SPECIFIC RECOMBINASE RESOLVASE FAMILY"/>
    <property type="match status" value="1"/>
</dbReference>
<dbReference type="Pfam" id="PF00239">
    <property type="entry name" value="Resolvase"/>
    <property type="match status" value="1"/>
</dbReference>